<reference evidence="2" key="1">
    <citation type="journal article" date="2014" name="Int. J. Syst. Evol. Microbiol.">
        <title>Complete genome sequence of Corynebacterium casei LMG S-19264T (=DSM 44701T), isolated from a smear-ripened cheese.</title>
        <authorList>
            <consortium name="US DOE Joint Genome Institute (JGI-PGF)"/>
            <person name="Walter F."/>
            <person name="Albersmeier A."/>
            <person name="Kalinowski J."/>
            <person name="Ruckert C."/>
        </authorList>
    </citation>
    <scope>NUCLEOTIDE SEQUENCE</scope>
    <source>
        <strain evidence="2">CGMCC 1.15254</strain>
    </source>
</reference>
<dbReference type="RefSeq" id="WP_188665463.1">
    <property type="nucleotide sequence ID" value="NZ_BMHV01000017.1"/>
</dbReference>
<evidence type="ECO:0000256" key="1">
    <source>
        <dbReference type="SAM" id="SignalP"/>
    </source>
</evidence>
<dbReference type="InterPro" id="IPR036278">
    <property type="entry name" value="Sialidase_sf"/>
</dbReference>
<organism evidence="2 3">
    <name type="scientific">Terasakiella brassicae</name>
    <dbReference type="NCBI Taxonomy" id="1634917"/>
    <lineage>
        <taxon>Bacteria</taxon>
        <taxon>Pseudomonadati</taxon>
        <taxon>Pseudomonadota</taxon>
        <taxon>Alphaproteobacteria</taxon>
        <taxon>Rhodospirillales</taxon>
        <taxon>Terasakiellaceae</taxon>
        <taxon>Terasakiella</taxon>
    </lineage>
</organism>
<dbReference type="SUPFAM" id="SSF50939">
    <property type="entry name" value="Sialidases"/>
    <property type="match status" value="1"/>
</dbReference>
<reference evidence="2" key="2">
    <citation type="submission" date="2020-09" db="EMBL/GenBank/DDBJ databases">
        <authorList>
            <person name="Sun Q."/>
            <person name="Zhou Y."/>
        </authorList>
    </citation>
    <scope>NUCLEOTIDE SEQUENCE</scope>
    <source>
        <strain evidence="2">CGMCC 1.15254</strain>
    </source>
</reference>
<keyword evidence="3" id="KW-1185">Reference proteome</keyword>
<sequence>MLRKLIFAVLFLLLGMSVETALAASGAHQHGGGGQEPSFNHCLKPENSPSLLCANVPTPHIAPDGSLWLIWTEHGHVYVGHRKNPASGSFEKISRITKQARQLDINGESRPKIAVGPQGDVYLTFTAKGEKKYTGVVYFAQSQDGGNSFSVPRKISDEERPSSQRFATLGVNKQGRIHIAWLDKRDLFTAKKAKNNYSGSAMYYAFSDDRGNSFSANKKGMDHSCECCRTAMDYDLDDNPVIIWRHIFGKNFRDHAMLKIKADGTPEKMERISEDDWAIDGCPHHGPDLSISASGMRHVVWFTDADKRSGLFYAHQQKQGGMFSAPMGFGNPDNQAAHPQVLSVDEILYIVWKEFDGEKSSVLLIQSNDEGQSWSAPIPVATTKGASDHPFLIKDDKGLYLSWATAFEGWQLFTLAQR</sequence>
<proteinExistence type="predicted"/>
<protein>
    <submittedName>
        <fullName evidence="2">Lipoprotein</fullName>
    </submittedName>
</protein>
<dbReference type="EMBL" id="BMHV01000017">
    <property type="protein sequence ID" value="GGF69030.1"/>
    <property type="molecule type" value="Genomic_DNA"/>
</dbReference>
<dbReference type="AlphaFoldDB" id="A0A917FCW1"/>
<keyword evidence="2" id="KW-0449">Lipoprotein</keyword>
<name>A0A917FCW1_9PROT</name>
<dbReference type="Proteomes" id="UP000632498">
    <property type="component" value="Unassembled WGS sequence"/>
</dbReference>
<dbReference type="Gene3D" id="2.120.10.10">
    <property type="match status" value="1"/>
</dbReference>
<comment type="caution">
    <text evidence="2">The sequence shown here is derived from an EMBL/GenBank/DDBJ whole genome shotgun (WGS) entry which is preliminary data.</text>
</comment>
<evidence type="ECO:0000313" key="3">
    <source>
        <dbReference type="Proteomes" id="UP000632498"/>
    </source>
</evidence>
<evidence type="ECO:0000313" key="2">
    <source>
        <dbReference type="EMBL" id="GGF69030.1"/>
    </source>
</evidence>
<gene>
    <name evidence="2" type="ORF">GCM10011332_23990</name>
</gene>
<keyword evidence="1" id="KW-0732">Signal</keyword>
<feature type="chain" id="PRO_5036781309" evidence="1">
    <location>
        <begin position="24"/>
        <end position="418"/>
    </location>
</feature>
<accession>A0A917FCW1</accession>
<dbReference type="Pfam" id="PF15892">
    <property type="entry name" value="BNR_4"/>
    <property type="match status" value="1"/>
</dbReference>
<feature type="signal peptide" evidence="1">
    <location>
        <begin position="1"/>
        <end position="23"/>
    </location>
</feature>